<accession>A0ABU7NIJ5</accession>
<evidence type="ECO:0000313" key="1">
    <source>
        <dbReference type="EMBL" id="MEE4418267.1"/>
    </source>
</evidence>
<proteinExistence type="predicted"/>
<evidence type="ECO:0000313" key="2">
    <source>
        <dbReference type="Proteomes" id="UP001307760"/>
    </source>
</evidence>
<gene>
    <name evidence="1" type="ORF">V2J85_02740</name>
</gene>
<dbReference type="Proteomes" id="UP001307760">
    <property type="component" value="Unassembled WGS sequence"/>
</dbReference>
<dbReference type="EMBL" id="JAZBJP010000001">
    <property type="protein sequence ID" value="MEE4418267.1"/>
    <property type="molecule type" value="Genomic_DNA"/>
</dbReference>
<organism evidence="1 2">
    <name type="scientific">Streptomyces bugieae</name>
    <dbReference type="NCBI Taxonomy" id="3098223"/>
    <lineage>
        <taxon>Bacteria</taxon>
        <taxon>Bacillati</taxon>
        <taxon>Actinomycetota</taxon>
        <taxon>Actinomycetes</taxon>
        <taxon>Kitasatosporales</taxon>
        <taxon>Streptomycetaceae</taxon>
        <taxon>Streptomyces</taxon>
    </lineage>
</organism>
<comment type="caution">
    <text evidence="1">The sequence shown here is derived from an EMBL/GenBank/DDBJ whole genome shotgun (WGS) entry which is preliminary data.</text>
</comment>
<sequence length="56" mass="6188">MSGGGSRVSFSYAWARAPFAERLLAPAVRATMRRANRRVMRRLAAELARHVSPTSS</sequence>
<keyword evidence="2" id="KW-1185">Reference proteome</keyword>
<reference evidence="1 2" key="1">
    <citation type="submission" date="2023-12" db="EMBL/GenBank/DDBJ databases">
        <title>30 novel species of actinomycetes from the DSMZ collection.</title>
        <authorList>
            <person name="Nouioui I."/>
        </authorList>
    </citation>
    <scope>NUCLEOTIDE SEQUENCE [LARGE SCALE GENOMIC DNA]</scope>
    <source>
        <strain evidence="1 2">DSM 41528</strain>
    </source>
</reference>
<name>A0ABU7NIJ5_9ACTN</name>
<evidence type="ECO:0008006" key="3">
    <source>
        <dbReference type="Google" id="ProtNLM"/>
    </source>
</evidence>
<protein>
    <recommendedName>
        <fullName evidence="3">Polyketide cyclase</fullName>
    </recommendedName>
</protein>